<dbReference type="SUPFAM" id="SSF52540">
    <property type="entry name" value="P-loop containing nucleoside triphosphate hydrolases"/>
    <property type="match status" value="1"/>
</dbReference>
<evidence type="ECO:0000256" key="10">
    <source>
        <dbReference type="ARBA" id="ARBA00048743"/>
    </source>
</evidence>
<keyword evidence="5 12" id="KW-0545">Nucleotide biosynthesis</keyword>
<gene>
    <name evidence="12" type="primary">tmk</name>
    <name evidence="14" type="ORF">Ga0061068_11213</name>
</gene>
<evidence type="ECO:0000313" key="14">
    <source>
        <dbReference type="EMBL" id="CUB07792.1"/>
    </source>
</evidence>
<evidence type="ECO:0000256" key="11">
    <source>
        <dbReference type="ARBA" id="ARBA00057735"/>
    </source>
</evidence>
<dbReference type="GO" id="GO:0006233">
    <property type="term" value="P:dTDP biosynthetic process"/>
    <property type="evidence" value="ECO:0007669"/>
    <property type="project" value="InterPro"/>
</dbReference>
<evidence type="ECO:0000256" key="5">
    <source>
        <dbReference type="ARBA" id="ARBA00022727"/>
    </source>
</evidence>
<accession>A0A0K6IWT1</accession>
<proteinExistence type="inferred from homology"/>
<comment type="similarity">
    <text evidence="1 12">Belongs to the thymidylate kinase family.</text>
</comment>
<dbReference type="CDD" id="cd01672">
    <property type="entry name" value="TMPK"/>
    <property type="match status" value="1"/>
</dbReference>
<evidence type="ECO:0000256" key="12">
    <source>
        <dbReference type="HAMAP-Rule" id="MF_00165"/>
    </source>
</evidence>
<dbReference type="OrthoDB" id="5291738at2"/>
<evidence type="ECO:0000256" key="1">
    <source>
        <dbReference type="ARBA" id="ARBA00009776"/>
    </source>
</evidence>
<dbReference type="InterPro" id="IPR039430">
    <property type="entry name" value="Thymidylate_kin-like_dom"/>
</dbReference>
<sequence>MTGSEARAPFITFEGIDGAGKTTQLEALCHFLQSRGTPFERTREPGGTPAGERLREVVLAEAMQPETELLVMFAARCEHVQARILPAITAGRWVVCDRFSDASYAYQVGGRGVDAARFALIERWVLGGFRPDLTFLFDLDPAVAGRRLAQAGTRVRDRFERLDQAFFARVRAAYLERAAREPGRFVVLDATRPPEALSQQVIAEVQRRWPS</sequence>
<keyword evidence="15" id="KW-1185">Reference proteome</keyword>
<comment type="function">
    <text evidence="11 12">Phosphorylation of dTMP to form dTDP in both de novo and salvage pathways of dTTP synthesis.</text>
</comment>
<dbReference type="PANTHER" id="PTHR10344:SF4">
    <property type="entry name" value="UMP-CMP KINASE 2, MITOCHONDRIAL"/>
    <property type="match status" value="1"/>
</dbReference>
<dbReference type="Pfam" id="PF02223">
    <property type="entry name" value="Thymidylate_kin"/>
    <property type="match status" value="1"/>
</dbReference>
<evidence type="ECO:0000256" key="9">
    <source>
        <dbReference type="ARBA" id="ARBA00029962"/>
    </source>
</evidence>
<evidence type="ECO:0000256" key="4">
    <source>
        <dbReference type="ARBA" id="ARBA00022679"/>
    </source>
</evidence>
<dbReference type="Proteomes" id="UP000182108">
    <property type="component" value="Unassembled WGS sequence"/>
</dbReference>
<dbReference type="HAMAP" id="MF_00165">
    <property type="entry name" value="Thymidylate_kinase"/>
    <property type="match status" value="1"/>
</dbReference>
<keyword evidence="8 12" id="KW-0067">ATP-binding</keyword>
<evidence type="ECO:0000256" key="7">
    <source>
        <dbReference type="ARBA" id="ARBA00022777"/>
    </source>
</evidence>
<keyword evidence="7 12" id="KW-0418">Kinase</keyword>
<dbReference type="InterPro" id="IPR027417">
    <property type="entry name" value="P-loop_NTPase"/>
</dbReference>
<dbReference type="GO" id="GO:0004798">
    <property type="term" value="F:dTMP kinase activity"/>
    <property type="evidence" value="ECO:0007669"/>
    <property type="project" value="UniProtKB-UniRule"/>
</dbReference>
<dbReference type="AlphaFoldDB" id="A0A0K6IWT1"/>
<dbReference type="FunFam" id="3.40.50.300:FF:000225">
    <property type="entry name" value="Thymidylate kinase"/>
    <property type="match status" value="1"/>
</dbReference>
<name>A0A0K6IWT1_9PROT</name>
<protein>
    <recommendedName>
        <fullName evidence="3 12">Thymidylate kinase</fullName>
        <ecNumber evidence="2 12">2.7.4.9</ecNumber>
    </recommendedName>
    <alternativeName>
        <fullName evidence="9 12">dTMP kinase</fullName>
    </alternativeName>
</protein>
<feature type="domain" description="Thymidylate kinase-like" evidence="13">
    <location>
        <begin position="13"/>
        <end position="200"/>
    </location>
</feature>
<evidence type="ECO:0000313" key="15">
    <source>
        <dbReference type="Proteomes" id="UP000182108"/>
    </source>
</evidence>
<evidence type="ECO:0000256" key="2">
    <source>
        <dbReference type="ARBA" id="ARBA00012980"/>
    </source>
</evidence>
<evidence type="ECO:0000256" key="3">
    <source>
        <dbReference type="ARBA" id="ARBA00017144"/>
    </source>
</evidence>
<feature type="binding site" evidence="12">
    <location>
        <begin position="15"/>
        <end position="22"/>
    </location>
    <ligand>
        <name>ATP</name>
        <dbReference type="ChEBI" id="CHEBI:30616"/>
    </ligand>
</feature>
<dbReference type="RefSeq" id="WP_055424066.1">
    <property type="nucleotide sequence ID" value="NZ_CYHH01000012.1"/>
</dbReference>
<dbReference type="Gene3D" id="3.40.50.300">
    <property type="entry name" value="P-loop containing nucleotide triphosphate hydrolases"/>
    <property type="match status" value="1"/>
</dbReference>
<evidence type="ECO:0000259" key="13">
    <source>
        <dbReference type="Pfam" id="PF02223"/>
    </source>
</evidence>
<dbReference type="GO" id="GO:0006227">
    <property type="term" value="P:dUDP biosynthetic process"/>
    <property type="evidence" value="ECO:0007669"/>
    <property type="project" value="TreeGrafter"/>
</dbReference>
<dbReference type="InterPro" id="IPR018094">
    <property type="entry name" value="Thymidylate_kinase"/>
</dbReference>
<dbReference type="EMBL" id="CYHH01000012">
    <property type="protein sequence ID" value="CUB07792.1"/>
    <property type="molecule type" value="Genomic_DNA"/>
</dbReference>
<evidence type="ECO:0000256" key="6">
    <source>
        <dbReference type="ARBA" id="ARBA00022741"/>
    </source>
</evidence>
<dbReference type="NCBIfam" id="TIGR00041">
    <property type="entry name" value="DTMP_kinase"/>
    <property type="match status" value="1"/>
</dbReference>
<keyword evidence="4 12" id="KW-0808">Transferase</keyword>
<dbReference type="GO" id="GO:0005524">
    <property type="term" value="F:ATP binding"/>
    <property type="evidence" value="ECO:0007669"/>
    <property type="project" value="UniProtKB-UniRule"/>
</dbReference>
<dbReference type="EC" id="2.7.4.9" evidence="2 12"/>
<dbReference type="GO" id="GO:0005829">
    <property type="term" value="C:cytosol"/>
    <property type="evidence" value="ECO:0007669"/>
    <property type="project" value="TreeGrafter"/>
</dbReference>
<keyword evidence="6 12" id="KW-0547">Nucleotide-binding</keyword>
<organism evidence="14 15">
    <name type="scientific">Tepidiphilus thermophilus</name>
    <dbReference type="NCBI Taxonomy" id="876478"/>
    <lineage>
        <taxon>Bacteria</taxon>
        <taxon>Pseudomonadati</taxon>
        <taxon>Pseudomonadota</taxon>
        <taxon>Hydrogenophilia</taxon>
        <taxon>Hydrogenophilales</taxon>
        <taxon>Hydrogenophilaceae</taxon>
        <taxon>Tepidiphilus</taxon>
    </lineage>
</organism>
<reference evidence="15" key="1">
    <citation type="submission" date="2015-08" db="EMBL/GenBank/DDBJ databases">
        <authorList>
            <person name="Babu N.S."/>
            <person name="Beckwith C.J."/>
            <person name="Beseler K.G."/>
            <person name="Brison A."/>
            <person name="Carone J.V."/>
            <person name="Caskin T.P."/>
            <person name="Diamond M."/>
            <person name="Durham M.E."/>
            <person name="Foxe J.M."/>
            <person name="Go M."/>
            <person name="Henderson B.A."/>
            <person name="Jones I.B."/>
            <person name="McGettigan J.A."/>
            <person name="Micheletti S.J."/>
            <person name="Nasrallah M.E."/>
            <person name="Ortiz D."/>
            <person name="Piller C.R."/>
            <person name="Privatt S.R."/>
            <person name="Schneider S.L."/>
            <person name="Sharp S."/>
            <person name="Smith T.C."/>
            <person name="Stanton J.D."/>
            <person name="Ullery H.E."/>
            <person name="Wilson R.J."/>
            <person name="Serrano M.G."/>
            <person name="Buck G."/>
            <person name="Lee V."/>
            <person name="Wang Y."/>
            <person name="Carvalho R."/>
            <person name="Voegtly L."/>
            <person name="Shi R."/>
            <person name="Duckworth R."/>
            <person name="Johnson A."/>
            <person name="Loviza R."/>
            <person name="Walstead R."/>
            <person name="Shah Z."/>
            <person name="Kiflezghi M."/>
            <person name="Wade K."/>
            <person name="Ball S.L."/>
            <person name="Bradley K.W."/>
            <person name="Asai D.J."/>
            <person name="Bowman C.A."/>
            <person name="Russell D.A."/>
            <person name="Pope W.H."/>
            <person name="Jacobs-Sera D."/>
            <person name="Hendrix R.W."/>
            <person name="Hatfull G.F."/>
        </authorList>
    </citation>
    <scope>NUCLEOTIDE SEQUENCE [LARGE SCALE GENOMIC DNA]</scope>
    <source>
        <strain evidence="15">JCM 19170</strain>
    </source>
</reference>
<comment type="catalytic activity">
    <reaction evidence="10 12">
        <text>dTMP + ATP = dTDP + ADP</text>
        <dbReference type="Rhea" id="RHEA:13517"/>
        <dbReference type="ChEBI" id="CHEBI:30616"/>
        <dbReference type="ChEBI" id="CHEBI:58369"/>
        <dbReference type="ChEBI" id="CHEBI:63528"/>
        <dbReference type="ChEBI" id="CHEBI:456216"/>
        <dbReference type="EC" id="2.7.4.9"/>
    </reaction>
</comment>
<evidence type="ECO:0000256" key="8">
    <source>
        <dbReference type="ARBA" id="ARBA00022840"/>
    </source>
</evidence>
<dbReference type="PANTHER" id="PTHR10344">
    <property type="entry name" value="THYMIDYLATE KINASE"/>
    <property type="match status" value="1"/>
</dbReference>
<dbReference type="GO" id="GO:0006235">
    <property type="term" value="P:dTTP biosynthetic process"/>
    <property type="evidence" value="ECO:0007669"/>
    <property type="project" value="UniProtKB-UniRule"/>
</dbReference>